<name>A0A5F8AI24_MACMU</name>
<dbReference type="AlphaFoldDB" id="A0A5F8AI24"/>
<reference evidence="1" key="2">
    <citation type="submission" date="2019-01" db="EMBL/GenBank/DDBJ databases">
        <authorList>
            <person name="Graves T."/>
            <person name="Eichler E.E."/>
            <person name="Wilson R.K."/>
        </authorList>
    </citation>
    <scope>NUCLEOTIDE SEQUENCE [LARGE SCALE GENOMIC DNA]</scope>
    <source>
        <strain evidence="1">17573</strain>
    </source>
</reference>
<evidence type="ECO:0000313" key="2">
    <source>
        <dbReference type="Proteomes" id="UP000006718"/>
    </source>
</evidence>
<dbReference type="Ensembl" id="ENSMMUT00000080304.1">
    <property type="protein sequence ID" value="ENSMMUP00000076645.1"/>
    <property type="gene ID" value="ENSMMUG00000061519.1"/>
</dbReference>
<dbReference type="VEuPathDB" id="HostDB:ENSMMUG00000061519"/>
<accession>A0A5F8AI24</accession>
<dbReference type="InParanoid" id="A0A5F8AI24"/>
<dbReference type="GeneTree" id="ENSGT00980000199842"/>
<keyword evidence="2" id="KW-1185">Reference proteome</keyword>
<sequence>TASLTLVAGNEEGNGVFFFFFLPRRSLALARSRLTATSASQVQAILSLSLPSSWDYRCKSLHLANFCVFSRDGISPIWPGWSRTPDLVIYPPWPPKVLCWDYRCEPPHVAGMVYSKLSYLSFFPFSILEAGSIGFAAPNSLGLLQLTRETTNFLANKF</sequence>
<reference evidence="1" key="4">
    <citation type="submission" date="2025-09" db="UniProtKB">
        <authorList>
            <consortium name="Ensembl"/>
        </authorList>
    </citation>
    <scope>IDENTIFICATION</scope>
    <source>
        <strain evidence="1">17573</strain>
    </source>
</reference>
<reference evidence="2" key="1">
    <citation type="journal article" date="2007" name="Science">
        <title>Evolutionary and biomedical insights from the rhesus macaque genome.</title>
        <authorList>
            <person name="Gibbs R.A."/>
            <person name="Rogers J."/>
            <person name="Katze M.G."/>
            <person name="Bumgarner R."/>
            <person name="Weinstock G.M."/>
            <person name="Mardis E.R."/>
            <person name="Remington K.A."/>
            <person name="Strausberg R.L."/>
            <person name="Venter J.C."/>
            <person name="Wilson R.K."/>
            <person name="Batzer M.A."/>
            <person name="Bustamante C.D."/>
            <person name="Eichler E.E."/>
            <person name="Hahn M.W."/>
            <person name="Hardison R.C."/>
            <person name="Makova K.D."/>
            <person name="Miller W."/>
            <person name="Milosavljevic A."/>
            <person name="Palermo R.E."/>
            <person name="Siepel A."/>
            <person name="Sikela J.M."/>
            <person name="Attaway T."/>
            <person name="Bell S."/>
            <person name="Bernard K.E."/>
            <person name="Buhay C.J."/>
            <person name="Chandrabose M.N."/>
            <person name="Dao M."/>
            <person name="Davis C."/>
            <person name="Delehaunty K.D."/>
            <person name="Ding Y."/>
            <person name="Dinh H.H."/>
            <person name="Dugan-Rocha S."/>
            <person name="Fulton L.A."/>
            <person name="Gabisi R.A."/>
            <person name="Garner T.T."/>
            <person name="Godfrey J."/>
            <person name="Hawes A.C."/>
            <person name="Hernandez J."/>
            <person name="Hines S."/>
            <person name="Holder M."/>
            <person name="Hume J."/>
            <person name="Jhangiani S.N."/>
            <person name="Joshi V."/>
            <person name="Khan Z.M."/>
            <person name="Kirkness E.F."/>
            <person name="Cree A."/>
            <person name="Fowler R.G."/>
            <person name="Lee S."/>
            <person name="Lewis L.R."/>
            <person name="Li Z."/>
            <person name="Liu Y.-S."/>
            <person name="Moore S.M."/>
            <person name="Muzny D."/>
            <person name="Nazareth L.V."/>
            <person name="Ngo D.N."/>
            <person name="Okwuonu G.O."/>
            <person name="Pai G."/>
            <person name="Parker D."/>
            <person name="Paul H.A."/>
            <person name="Pfannkoch C."/>
            <person name="Pohl C.S."/>
            <person name="Rogers Y.-H.C."/>
            <person name="Ruiz S.J."/>
            <person name="Sabo A."/>
            <person name="Santibanez J."/>
            <person name="Schneider B.W."/>
            <person name="Smith S.M."/>
            <person name="Sodergren E."/>
            <person name="Svatek A.F."/>
            <person name="Utterback T.R."/>
            <person name="Vattathil S."/>
            <person name="Warren W."/>
            <person name="White C.S."/>
            <person name="Chinwalla A.T."/>
            <person name="Feng Y."/>
            <person name="Halpern A.L."/>
            <person name="Hillier L.W."/>
            <person name="Huang X."/>
            <person name="Minx P."/>
            <person name="Nelson J.O."/>
            <person name="Pepin K.H."/>
            <person name="Qin X."/>
            <person name="Sutton G.G."/>
            <person name="Venter E."/>
            <person name="Walenz B.P."/>
            <person name="Wallis J.W."/>
            <person name="Worley K.C."/>
            <person name="Yang S.-P."/>
            <person name="Jones S.M."/>
            <person name="Marra M.A."/>
            <person name="Rocchi M."/>
            <person name="Schein J.E."/>
            <person name="Baertsch R."/>
            <person name="Clarke L."/>
            <person name="Csuros M."/>
            <person name="Glasscock J."/>
            <person name="Harris R.A."/>
            <person name="Havlak P."/>
            <person name="Jackson A.R."/>
            <person name="Jiang H."/>
            <person name="Liu Y."/>
            <person name="Messina D.N."/>
            <person name="Shen Y."/>
            <person name="Song H.X.-Z."/>
            <person name="Wylie T."/>
            <person name="Zhang L."/>
            <person name="Birney E."/>
            <person name="Han K."/>
            <person name="Konkel M.K."/>
            <person name="Lee J."/>
            <person name="Smit A.F.A."/>
            <person name="Ullmer B."/>
            <person name="Wang H."/>
            <person name="Xing J."/>
            <person name="Burhans R."/>
            <person name="Cheng Z."/>
            <person name="Karro J.E."/>
            <person name="Ma J."/>
            <person name="Raney B."/>
            <person name="She X."/>
            <person name="Cox M.J."/>
            <person name="Demuth J.P."/>
            <person name="Dumas L.J."/>
            <person name="Han S.-G."/>
            <person name="Hopkins J."/>
            <person name="Karimpour-Fard A."/>
            <person name="Kim Y.H."/>
            <person name="Pollack J.R."/>
            <person name="Vinar T."/>
            <person name="Addo-Quaye C."/>
            <person name="Degenhardt J."/>
            <person name="Denby A."/>
            <person name="Hubisz M.J."/>
            <person name="Indap A."/>
            <person name="Kosiol C."/>
            <person name="Lahn B.T."/>
            <person name="Lawson H.A."/>
            <person name="Marklein A."/>
            <person name="Nielsen R."/>
            <person name="Vallender E.J."/>
            <person name="Clark A.G."/>
            <person name="Ferguson B."/>
            <person name="Hernandez R.D."/>
            <person name="Hirani K."/>
            <person name="Kehrer-Sawatzki H."/>
            <person name="Kolb J."/>
            <person name="Patil S."/>
            <person name="Pu L.-L."/>
            <person name="Ren Y."/>
            <person name="Smith D.G."/>
            <person name="Wheeler D.A."/>
            <person name="Schenck I."/>
            <person name="Ball E.V."/>
            <person name="Chen R."/>
            <person name="Cooper D.N."/>
            <person name="Giardine B."/>
            <person name="Hsu F."/>
            <person name="Kent W.J."/>
            <person name="Lesk A."/>
            <person name="Nelson D.L."/>
            <person name="O'brien W.E."/>
            <person name="Pruefer K."/>
            <person name="Stenson P.D."/>
            <person name="Wallace J.C."/>
            <person name="Ke H."/>
            <person name="Liu X.-M."/>
            <person name="Wang P."/>
            <person name="Xiang A.P."/>
            <person name="Yang F."/>
            <person name="Barber G.P."/>
            <person name="Haussler D."/>
            <person name="Karolchik D."/>
            <person name="Kern A.D."/>
            <person name="Kuhn R.M."/>
            <person name="Smith K.E."/>
            <person name="Zwieg A.S."/>
        </authorList>
    </citation>
    <scope>NUCLEOTIDE SEQUENCE [LARGE SCALE GENOMIC DNA]</scope>
    <source>
        <strain evidence="2">17573</strain>
    </source>
</reference>
<proteinExistence type="predicted"/>
<evidence type="ECO:0000313" key="1">
    <source>
        <dbReference type="Ensembl" id="ENSMMUP00000076645.1"/>
    </source>
</evidence>
<dbReference type="PANTHER" id="PTHR46254">
    <property type="entry name" value="PROTEIN GVQW1-RELATED"/>
    <property type="match status" value="1"/>
</dbReference>
<protein>
    <submittedName>
        <fullName evidence="1">Uncharacterized protein</fullName>
    </submittedName>
</protein>
<organism evidence="1 2">
    <name type="scientific">Macaca mulatta</name>
    <name type="common">Rhesus macaque</name>
    <dbReference type="NCBI Taxonomy" id="9544"/>
    <lineage>
        <taxon>Eukaryota</taxon>
        <taxon>Metazoa</taxon>
        <taxon>Chordata</taxon>
        <taxon>Craniata</taxon>
        <taxon>Vertebrata</taxon>
        <taxon>Euteleostomi</taxon>
        <taxon>Mammalia</taxon>
        <taxon>Eutheria</taxon>
        <taxon>Euarchontoglires</taxon>
        <taxon>Primates</taxon>
        <taxon>Haplorrhini</taxon>
        <taxon>Catarrhini</taxon>
        <taxon>Cercopithecidae</taxon>
        <taxon>Cercopithecinae</taxon>
        <taxon>Macaca</taxon>
    </lineage>
</organism>
<dbReference type="Proteomes" id="UP000006718">
    <property type="component" value="Chromosome 15"/>
</dbReference>
<reference evidence="1" key="3">
    <citation type="submission" date="2025-08" db="UniProtKB">
        <authorList>
            <consortium name="Ensembl"/>
        </authorList>
    </citation>
    <scope>IDENTIFICATION</scope>
    <source>
        <strain evidence="1">17573</strain>
    </source>
</reference>